<feature type="region of interest" description="Disordered" evidence="2">
    <location>
        <begin position="1044"/>
        <end position="1076"/>
    </location>
</feature>
<feature type="region of interest" description="Disordered" evidence="2">
    <location>
        <begin position="125"/>
        <end position="298"/>
    </location>
</feature>
<feature type="compositionally biased region" description="Polar residues" evidence="2">
    <location>
        <begin position="894"/>
        <end position="907"/>
    </location>
</feature>
<feature type="compositionally biased region" description="Low complexity" evidence="2">
    <location>
        <begin position="1052"/>
        <end position="1063"/>
    </location>
</feature>
<evidence type="ECO:0000313" key="4">
    <source>
        <dbReference type="Proteomes" id="UP001586593"/>
    </source>
</evidence>
<feature type="region of interest" description="Disordered" evidence="2">
    <location>
        <begin position="601"/>
        <end position="1029"/>
    </location>
</feature>
<keyword evidence="1" id="KW-0175">Coiled coil</keyword>
<feature type="compositionally biased region" description="Low complexity" evidence="2">
    <location>
        <begin position="950"/>
        <end position="975"/>
    </location>
</feature>
<feature type="compositionally biased region" description="Polar residues" evidence="2">
    <location>
        <begin position="1205"/>
        <end position="1217"/>
    </location>
</feature>
<evidence type="ECO:0000313" key="3">
    <source>
        <dbReference type="EMBL" id="KAL1868032.1"/>
    </source>
</evidence>
<sequence>MAPNLSQGMPSPAEVQRRTTEWDIEHGAIQAAYDAAELRYREQLAEEKKKIETEFEEKKRVILASASVHQPLLRLLDQRRLASLEALQNDYDTKQIERRKLHEQSLLRHVEEYYILIGFSGPSISRNSSTEKALPSPQSDVNPAPALTRSVSRSAVPEPCDKTSLRQMGIDGQPSKPSPEPQIEGQSTDSAGQIASLLRGPSVSVDITKPQTSSGRTPQTGKDSDQEMEPTVSSVQTSAIGSSGQVTQDAEQSRKRKAFSPPTSPPEDPKRARADTSTPREHDDTGLRRTQKRLPTKRSISFDEVYQDGDAEYKHMIVEYPPGEGNWYILKCDEHGVHFNLHPLTGAAKHLNGVQHGCQSKEHSLAIAQLGHMVFDCDAEMAAKNNAMVQKAFEQGYRPFNRKYLRKSERDSFGFPPVEIPAAKKAPKISPKAANAPRRPVQKPSYPKLPAVPRPFTGIAYPVPGELYLAYWSQDKTKYAAILLPWGDLAVAGMRGRLSNTALVASAPRCYLIDRLSQEIKGWAKGYEDGGPLVTQREFPVMYFDRFRSVGWLKAKHLSLFDMEDPNAHLVPEFERAREHYARAHDCDSYDEYKARRRELGLPEKRFSDVKQPSPTMYPAPSTPPTDPPLDKEQVGQENGGAVPLGTNSTKLTETPDPARTMKRTLAPVSRTDGDSSPQRGSALAAAGDVRSNESPEIGNSGLSRGITDDQDAADAERRRTPASGESAEETGGSGATESHTVEEDTGNGGDQHDDQVSNPLRAAESSTNGATDTSPDQPGTLGTESDSGPDNVVASERSDVPRMENMDTTEVQNQSQDGKDTGKVGDPTSPVLERPSLEPTAATAGSEGDEASEERPRSPPGIAAAAEKSIPKTPSTRAKTPETASRDPEPTEVCSSPKDTTEQQMTGVPPRSKTPPVHADQSPGQGNSVGDRQSLGSRTPANRDPPIVSSRASSSSPLSSLDMSSPSTPSTLSRLGREHTMSPTRRDSTIRPDERPAGQAEANPPAASDQTTPTLGATAEPHEVLQNKWPVLTNDRFVLRPERSLTSAGVPTSTSPRSSGRTSFRKEPDGAGRPDLFELAGYEDDKGTLWLREKDRPYLSLKVNLSKKIAEAAAGHHLVPVQIDPADVSSTVIDSMAQTGNRACRVTVVAKDSDGRGTKQRLVFEATQVMGREESAKVHARRFCRWVKSINPRVEYENRCDPINPNQRATSTSSLGSVADGFDKIRP</sequence>
<feature type="compositionally biased region" description="Basic and acidic residues" evidence="2">
    <location>
        <begin position="797"/>
        <end position="806"/>
    </location>
</feature>
<feature type="compositionally biased region" description="Polar residues" evidence="2">
    <location>
        <begin position="231"/>
        <end position="250"/>
    </location>
</feature>
<feature type="compositionally biased region" description="Polar residues" evidence="2">
    <location>
        <begin position="184"/>
        <end position="193"/>
    </location>
</feature>
<feature type="compositionally biased region" description="Basic and acidic residues" evidence="2">
    <location>
        <begin position="267"/>
        <end position="287"/>
    </location>
</feature>
<organism evidence="3 4">
    <name type="scientific">Phialemonium thermophilum</name>
    <dbReference type="NCBI Taxonomy" id="223376"/>
    <lineage>
        <taxon>Eukaryota</taxon>
        <taxon>Fungi</taxon>
        <taxon>Dikarya</taxon>
        <taxon>Ascomycota</taxon>
        <taxon>Pezizomycotina</taxon>
        <taxon>Sordariomycetes</taxon>
        <taxon>Sordariomycetidae</taxon>
        <taxon>Cephalothecales</taxon>
        <taxon>Cephalothecaceae</taxon>
        <taxon>Phialemonium</taxon>
    </lineage>
</organism>
<feature type="compositionally biased region" description="Polar residues" evidence="2">
    <location>
        <begin position="923"/>
        <end position="941"/>
    </location>
</feature>
<evidence type="ECO:0000256" key="2">
    <source>
        <dbReference type="SAM" id="MobiDB-lite"/>
    </source>
</evidence>
<accession>A0ABR3WX87</accession>
<feature type="compositionally biased region" description="Basic and acidic residues" evidence="2">
    <location>
        <begin position="976"/>
        <end position="997"/>
    </location>
</feature>
<feature type="compositionally biased region" description="Polar residues" evidence="2">
    <location>
        <begin position="765"/>
        <end position="789"/>
    </location>
</feature>
<feature type="compositionally biased region" description="Polar residues" evidence="2">
    <location>
        <begin position="807"/>
        <end position="817"/>
    </location>
</feature>
<name>A0ABR3WX87_9PEZI</name>
<proteinExistence type="predicted"/>
<feature type="compositionally biased region" description="Polar residues" evidence="2">
    <location>
        <begin position="125"/>
        <end position="141"/>
    </location>
</feature>
<feature type="compositionally biased region" description="Low complexity" evidence="2">
    <location>
        <begin position="426"/>
        <end position="437"/>
    </location>
</feature>
<keyword evidence="4" id="KW-1185">Reference proteome</keyword>
<evidence type="ECO:0000256" key="1">
    <source>
        <dbReference type="SAM" id="Coils"/>
    </source>
</evidence>
<feature type="compositionally biased region" description="Polar residues" evidence="2">
    <location>
        <begin position="209"/>
        <end position="221"/>
    </location>
</feature>
<feature type="coiled-coil region" evidence="1">
    <location>
        <begin position="41"/>
        <end position="104"/>
    </location>
</feature>
<dbReference type="Proteomes" id="UP001586593">
    <property type="component" value="Unassembled WGS sequence"/>
</dbReference>
<feature type="region of interest" description="Disordered" evidence="2">
    <location>
        <begin position="1205"/>
        <end position="1228"/>
    </location>
</feature>
<feature type="compositionally biased region" description="Pro residues" evidence="2">
    <location>
        <begin position="616"/>
        <end position="628"/>
    </location>
</feature>
<comment type="caution">
    <text evidence="3">The sequence shown here is derived from an EMBL/GenBank/DDBJ whole genome shotgun (WGS) entry which is preliminary data.</text>
</comment>
<feature type="region of interest" description="Disordered" evidence="2">
    <location>
        <begin position="426"/>
        <end position="447"/>
    </location>
</feature>
<reference evidence="3 4" key="1">
    <citation type="journal article" date="2024" name="Commun. Biol.">
        <title>Comparative genomic analysis of thermophilic fungi reveals convergent evolutionary adaptations and gene losses.</title>
        <authorList>
            <person name="Steindorff A.S."/>
            <person name="Aguilar-Pontes M.V."/>
            <person name="Robinson A.J."/>
            <person name="Andreopoulos B."/>
            <person name="LaButti K."/>
            <person name="Kuo A."/>
            <person name="Mondo S."/>
            <person name="Riley R."/>
            <person name="Otillar R."/>
            <person name="Haridas S."/>
            <person name="Lipzen A."/>
            <person name="Grimwood J."/>
            <person name="Schmutz J."/>
            <person name="Clum A."/>
            <person name="Reid I.D."/>
            <person name="Moisan M.C."/>
            <person name="Butler G."/>
            <person name="Nguyen T.T.M."/>
            <person name="Dewar K."/>
            <person name="Conant G."/>
            <person name="Drula E."/>
            <person name="Henrissat B."/>
            <person name="Hansel C."/>
            <person name="Singer S."/>
            <person name="Hutchinson M.I."/>
            <person name="de Vries R.P."/>
            <person name="Natvig D.O."/>
            <person name="Powell A.J."/>
            <person name="Tsang A."/>
            <person name="Grigoriev I.V."/>
        </authorList>
    </citation>
    <scope>NUCLEOTIDE SEQUENCE [LARGE SCALE GENOMIC DNA]</scope>
    <source>
        <strain evidence="3 4">ATCC 24622</strain>
    </source>
</reference>
<protein>
    <submittedName>
        <fullName evidence="3">Uncharacterized protein</fullName>
    </submittedName>
</protein>
<gene>
    <name evidence="3" type="ORF">VTK73DRAFT_3879</name>
</gene>
<dbReference type="EMBL" id="JAZHXJ010000227">
    <property type="protein sequence ID" value="KAL1868032.1"/>
    <property type="molecule type" value="Genomic_DNA"/>
</dbReference>
<feature type="compositionally biased region" description="Basic and acidic residues" evidence="2">
    <location>
        <begin position="1065"/>
        <end position="1076"/>
    </location>
</feature>